<reference evidence="1 2" key="1">
    <citation type="submission" date="2018-12" db="EMBL/GenBank/DDBJ databases">
        <authorList>
            <person name="Sun L."/>
            <person name="Chen Z."/>
        </authorList>
    </citation>
    <scope>NUCLEOTIDE SEQUENCE [LARGE SCALE GENOMIC DNA]</scope>
    <source>
        <strain evidence="1 2">LMG 29736</strain>
    </source>
</reference>
<dbReference type="Pfam" id="PF01663">
    <property type="entry name" value="Phosphodiest"/>
    <property type="match status" value="1"/>
</dbReference>
<gene>
    <name evidence="1" type="ORF">D5F11_015170</name>
</gene>
<proteinExistence type="predicted"/>
<dbReference type="Gene3D" id="3.40.720.10">
    <property type="entry name" value="Alkaline Phosphatase, subunit A"/>
    <property type="match status" value="1"/>
</dbReference>
<accession>A0A429X6U3</accession>
<comment type="caution">
    <text evidence="1">The sequence shown here is derived from an EMBL/GenBank/DDBJ whole genome shotgun (WGS) entry which is preliminary data.</text>
</comment>
<dbReference type="SUPFAM" id="SSF53649">
    <property type="entry name" value="Alkaline phosphatase-like"/>
    <property type="match status" value="1"/>
</dbReference>
<dbReference type="PANTHER" id="PTHR10151">
    <property type="entry name" value="ECTONUCLEOTIDE PYROPHOSPHATASE/PHOSPHODIESTERASE"/>
    <property type="match status" value="1"/>
</dbReference>
<sequence>MLYLLIIIIVVLVIILLIRGMRPANQSLEQKAVTKTENPVILLMIDSLMDEPLRKAIKEGRAPAFKYLIEHGHYYSNMVSSYPTMSVTIDSSILTGTYSNKHRVPGLVWYDEKEKRLVNYGSAREEVFKLGVKNVIEDNLYHLNHSHLSRDVKTIHEVLAMKGAQSASINALVYRGNEEKTLNLSKALSKLDMMPESLKIKTPLLFSYGALAQFSPKNNQNTQPWERLGFNDKFSAHELIYLIENGKLPAFTIAYFPDLDKNVHKDGPMNHIDAIEKTDRQLQEVFKTYGSWDEALDSATWIVMGDSGQAKVGEDKSQSLIHLNKMLDSYKIHKITEPVKKDDQIVIAYNERMAFIYNLDQNIELEEIVKTLQKDDRMNLIAWKNGSDVHVATSGQKEKLTFRPNGDFNDKYGQSWLIRGEYSVLDLSVNNFQIEYGTYPDALARLYTSLHSHSGNYIIVDAKPGFEFAGDGTPVHPGGAAHGSIHKQDSLIPMIVTGTDTKPKHMRVVDLYPWILKLLNKSS</sequence>
<name>A0A429X6U3_SIMTE</name>
<organism evidence="1 2">
    <name type="scientific">Siminovitchia terrae</name>
    <name type="common">Bacillus terrae</name>
    <dbReference type="NCBI Taxonomy" id="1914933"/>
    <lineage>
        <taxon>Bacteria</taxon>
        <taxon>Bacillati</taxon>
        <taxon>Bacillota</taxon>
        <taxon>Bacilli</taxon>
        <taxon>Bacillales</taxon>
        <taxon>Bacillaceae</taxon>
        <taxon>Siminovitchia</taxon>
    </lineage>
</organism>
<dbReference type="AlphaFoldDB" id="A0A429X6U3"/>
<dbReference type="PANTHER" id="PTHR10151:SF120">
    <property type="entry name" value="BIS(5'-ADENOSYL)-TRIPHOSPHATASE"/>
    <property type="match status" value="1"/>
</dbReference>
<dbReference type="GO" id="GO:0016787">
    <property type="term" value="F:hydrolase activity"/>
    <property type="evidence" value="ECO:0007669"/>
    <property type="project" value="UniProtKB-ARBA"/>
</dbReference>
<dbReference type="OrthoDB" id="2381338at2"/>
<dbReference type="EMBL" id="QYTW02000015">
    <property type="protein sequence ID" value="RST58991.1"/>
    <property type="molecule type" value="Genomic_DNA"/>
</dbReference>
<evidence type="ECO:0000313" key="1">
    <source>
        <dbReference type="EMBL" id="RST58991.1"/>
    </source>
</evidence>
<dbReference type="InterPro" id="IPR002591">
    <property type="entry name" value="Phosphodiest/P_Trfase"/>
</dbReference>
<protein>
    <submittedName>
        <fullName evidence="1">Alkaline phosphatase family protein</fullName>
    </submittedName>
</protein>
<dbReference type="Proteomes" id="UP000287296">
    <property type="component" value="Unassembled WGS sequence"/>
</dbReference>
<evidence type="ECO:0000313" key="2">
    <source>
        <dbReference type="Proteomes" id="UP000287296"/>
    </source>
</evidence>
<dbReference type="InterPro" id="IPR017850">
    <property type="entry name" value="Alkaline_phosphatase_core_sf"/>
</dbReference>